<keyword evidence="2" id="KW-1185">Reference proteome</keyword>
<dbReference type="AlphaFoldDB" id="A0A7G1KRM2"/>
<proteinExistence type="predicted"/>
<evidence type="ECO:0008006" key="3">
    <source>
        <dbReference type="Google" id="ProtNLM"/>
    </source>
</evidence>
<name>A0A7G1KRM2_9NOCA</name>
<dbReference type="Proteomes" id="UP000516173">
    <property type="component" value="Chromosome"/>
</dbReference>
<dbReference type="EMBL" id="AP023396">
    <property type="protein sequence ID" value="BCK56863.1"/>
    <property type="molecule type" value="Genomic_DNA"/>
</dbReference>
<dbReference type="KEGG" id="nwl:NWFMUON74_46350"/>
<gene>
    <name evidence="1" type="ORF">NWFMUON74_46350</name>
</gene>
<evidence type="ECO:0000313" key="2">
    <source>
        <dbReference type="Proteomes" id="UP000516173"/>
    </source>
</evidence>
<sequence>MDSASLGGSAFRNDELEVARDMRAYPTAFAWIDPVIGDWSDLEIVRVRRLARQLGFRLYWPAPSALPLVDQVRYADVDAVIVPSPTHLDVVQLHALMCITDVETACPE</sequence>
<evidence type="ECO:0000313" key="1">
    <source>
        <dbReference type="EMBL" id="BCK56863.1"/>
    </source>
</evidence>
<accession>A0A7G1KRM2</accession>
<protein>
    <recommendedName>
        <fullName evidence="3">Gfo/Idh/MocA-like oxidoreductase N-terminal domain-containing protein</fullName>
    </recommendedName>
</protein>
<reference evidence="1 2" key="1">
    <citation type="submission" date="2020-08" db="EMBL/GenBank/DDBJ databases">
        <title>Genome Sequencing of Nocardia wallacei strain FMUON74 and assembly.</title>
        <authorList>
            <person name="Toyokawa M."/>
            <person name="Uesaka K."/>
        </authorList>
    </citation>
    <scope>NUCLEOTIDE SEQUENCE [LARGE SCALE GENOMIC DNA]</scope>
    <source>
        <strain evidence="1 2">FMUON74</strain>
    </source>
</reference>
<organism evidence="1 2">
    <name type="scientific">Nocardia wallacei</name>
    <dbReference type="NCBI Taxonomy" id="480035"/>
    <lineage>
        <taxon>Bacteria</taxon>
        <taxon>Bacillati</taxon>
        <taxon>Actinomycetota</taxon>
        <taxon>Actinomycetes</taxon>
        <taxon>Mycobacteriales</taxon>
        <taxon>Nocardiaceae</taxon>
        <taxon>Nocardia</taxon>
    </lineage>
</organism>